<dbReference type="InterPro" id="IPR050701">
    <property type="entry name" value="Histone_Mod_Regulator"/>
</dbReference>
<dbReference type="SUPFAM" id="SSF57903">
    <property type="entry name" value="FYVE/PHD zinc finger"/>
    <property type="match status" value="1"/>
</dbReference>
<organism evidence="9 10">
    <name type="scientific">Trichodelitschia bisporula</name>
    <dbReference type="NCBI Taxonomy" id="703511"/>
    <lineage>
        <taxon>Eukaryota</taxon>
        <taxon>Fungi</taxon>
        <taxon>Dikarya</taxon>
        <taxon>Ascomycota</taxon>
        <taxon>Pezizomycotina</taxon>
        <taxon>Dothideomycetes</taxon>
        <taxon>Dothideomycetes incertae sedis</taxon>
        <taxon>Phaeotrichales</taxon>
        <taxon>Phaeotrichaceae</taxon>
        <taxon>Trichodelitschia</taxon>
    </lineage>
</organism>
<gene>
    <name evidence="9" type="ORF">EJ06DRAFT_582952</name>
</gene>
<dbReference type="PROSITE" id="PS51805">
    <property type="entry name" value="EPHD"/>
    <property type="match status" value="1"/>
</dbReference>
<proteinExistence type="predicted"/>
<evidence type="ECO:0008006" key="11">
    <source>
        <dbReference type="Google" id="ProtNLM"/>
    </source>
</evidence>
<evidence type="ECO:0000313" key="10">
    <source>
        <dbReference type="Proteomes" id="UP000799640"/>
    </source>
</evidence>
<dbReference type="GO" id="GO:0006357">
    <property type="term" value="P:regulation of transcription by RNA polymerase II"/>
    <property type="evidence" value="ECO:0007669"/>
    <property type="project" value="TreeGrafter"/>
</dbReference>
<evidence type="ECO:0000256" key="4">
    <source>
        <dbReference type="ARBA" id="ARBA00022833"/>
    </source>
</evidence>
<feature type="compositionally biased region" description="Basic residues" evidence="6">
    <location>
        <begin position="1215"/>
        <end position="1226"/>
    </location>
</feature>
<protein>
    <recommendedName>
        <fullName evidence="11">PHD finger domain-containing protein</fullName>
    </recommendedName>
</protein>
<feature type="compositionally biased region" description="Basic and acidic residues" evidence="6">
    <location>
        <begin position="1008"/>
        <end position="1018"/>
    </location>
</feature>
<evidence type="ECO:0000259" key="8">
    <source>
        <dbReference type="PROSITE" id="PS51805"/>
    </source>
</evidence>
<keyword evidence="4" id="KW-0862">Zinc</keyword>
<dbReference type="PANTHER" id="PTHR13793:SF107">
    <property type="entry name" value="BROMODOMAIN-CONTAINING PROTEIN HOMOLOG"/>
    <property type="match status" value="1"/>
</dbReference>
<feature type="compositionally biased region" description="Basic residues" evidence="6">
    <location>
        <begin position="12"/>
        <end position="21"/>
    </location>
</feature>
<dbReference type="Gene3D" id="3.30.40.10">
    <property type="entry name" value="Zinc/RING finger domain, C3HC4 (zinc finger)"/>
    <property type="match status" value="2"/>
</dbReference>
<evidence type="ECO:0000313" key="9">
    <source>
        <dbReference type="EMBL" id="KAF2399709.1"/>
    </source>
</evidence>
<dbReference type="InterPro" id="IPR019786">
    <property type="entry name" value="Zinc_finger_PHD-type_CS"/>
</dbReference>
<accession>A0A6G1HV59</accession>
<keyword evidence="10" id="KW-1185">Reference proteome</keyword>
<dbReference type="Pfam" id="PF13832">
    <property type="entry name" value="zf-HC5HC2H_2"/>
    <property type="match status" value="1"/>
</dbReference>
<feature type="domain" description="PHD-type" evidence="7">
    <location>
        <begin position="385"/>
        <end position="435"/>
    </location>
</feature>
<feature type="compositionally biased region" description="Acidic residues" evidence="6">
    <location>
        <begin position="1173"/>
        <end position="1182"/>
    </location>
</feature>
<dbReference type="Proteomes" id="UP000799640">
    <property type="component" value="Unassembled WGS sequence"/>
</dbReference>
<keyword evidence="3 5" id="KW-0863">Zinc-finger</keyword>
<dbReference type="CDD" id="cd15492">
    <property type="entry name" value="PHD_BRPF_JADE_like"/>
    <property type="match status" value="1"/>
</dbReference>
<feature type="compositionally biased region" description="Low complexity" evidence="6">
    <location>
        <begin position="63"/>
        <end position="73"/>
    </location>
</feature>
<dbReference type="GO" id="GO:0008270">
    <property type="term" value="F:zinc ion binding"/>
    <property type="evidence" value="ECO:0007669"/>
    <property type="project" value="UniProtKB-KW"/>
</dbReference>
<keyword evidence="2" id="KW-0677">Repeat</keyword>
<evidence type="ECO:0000259" key="7">
    <source>
        <dbReference type="PROSITE" id="PS50016"/>
    </source>
</evidence>
<reference evidence="9" key="1">
    <citation type="journal article" date="2020" name="Stud. Mycol.">
        <title>101 Dothideomycetes genomes: a test case for predicting lifestyles and emergence of pathogens.</title>
        <authorList>
            <person name="Haridas S."/>
            <person name="Albert R."/>
            <person name="Binder M."/>
            <person name="Bloem J."/>
            <person name="Labutti K."/>
            <person name="Salamov A."/>
            <person name="Andreopoulos B."/>
            <person name="Baker S."/>
            <person name="Barry K."/>
            <person name="Bills G."/>
            <person name="Bluhm B."/>
            <person name="Cannon C."/>
            <person name="Castanera R."/>
            <person name="Culley D."/>
            <person name="Daum C."/>
            <person name="Ezra D."/>
            <person name="Gonzalez J."/>
            <person name="Henrissat B."/>
            <person name="Kuo A."/>
            <person name="Liang C."/>
            <person name="Lipzen A."/>
            <person name="Lutzoni F."/>
            <person name="Magnuson J."/>
            <person name="Mondo S."/>
            <person name="Nolan M."/>
            <person name="Ohm R."/>
            <person name="Pangilinan J."/>
            <person name="Park H.-J."/>
            <person name="Ramirez L."/>
            <person name="Alfaro M."/>
            <person name="Sun H."/>
            <person name="Tritt A."/>
            <person name="Yoshinaga Y."/>
            <person name="Zwiers L.-H."/>
            <person name="Turgeon B."/>
            <person name="Goodwin S."/>
            <person name="Spatafora J."/>
            <person name="Crous P."/>
            <person name="Grigoriev I."/>
        </authorList>
    </citation>
    <scope>NUCLEOTIDE SEQUENCE</scope>
    <source>
        <strain evidence="9">CBS 262.69</strain>
    </source>
</reference>
<feature type="compositionally biased region" description="Polar residues" evidence="6">
    <location>
        <begin position="85"/>
        <end position="97"/>
    </location>
</feature>
<dbReference type="InterPro" id="IPR019787">
    <property type="entry name" value="Znf_PHD-finger"/>
</dbReference>
<sequence length="1226" mass="136285">MAPALTTPNRSAQRRPGRPRARASTADSSEPPRKKVRYVPGGVGGGGRYIDDNGNEISPQQNSTPRPSATSSRTRPKRRNEEQARSPSYSRSPTATYSRLRREPPPPRPRYTSAAAAVAMTNYEGYKPREERGWEEFHPDLDTNISLATFSADQVDAQDPAIGDSRDGTPSKVPPPINSPPNDDTVVMNTPGTLKRRVGRPRSHMLTGIMSPPRKILPLPVNNPKERLSLPKPSFRKVDPWKKFEDDPTVGINFVDKQLARCGYLENDIFIRPEGYIIAPSDPLGIDPDYDVYDVPKTGQQTIRSEYDMDEQDSIWLQKLNENRSKEGLDSIRPAIFEITMTQIEREWHALNKRIPKPPYKGPHTRPRAGSSAAVNGEPPGEELDTKCAVCDDGDCENTNAIVFCDGCDLAVHQECYGVPFIPEGQWHCRKCQMRPHMPTMCEFCPSSEGAFKPSNDPEVWSHLLCALWISELSVGNMTFMEPVQDVEKVPKARYKLVCYICQQKTGACVQCHNINCYSAFHVTCARRAQLCLRMKNDANSITDTSVYKCYCDKHTPADWRKEHNVEKGIVEAKAYFKRFFKGRKWGARQQNVAAIVAMPEAEVEVSPNSKRKRQAAQNSQHDNEWRLPFGAPIIPAYIFDRVLNTLTRFMVRKRPEYLAKVCAYWTLKREARRNAPLLRGLDVQAEPSKTVQLPVRDFAAEGAAGGPPLQRRIEFAEMLSQDIHKVLEICDQIQQREDLKYQDMQLMSSLVDTIYFPIIPLLWPVVDKALSIDTNNRSYFKDQLNELKEKLILRQYETVLSLVEDLAHAFTTRLAQLRTEPPEFQKHVRGRAQRIAKYVMPMLMEAARNEAELCPNNTDSINDTERIFKAILDKSVLLPGERLEYADDGTSRVSKGETHIKEDKIKSAKKVNRKRKSVSLEPEGDQQESVLPDADAPTNGDVEHVNGDGPDNGEESGQANPVGAGEEPAEGTERVNAEEQGGEVQAAVETEQPADDVEMVDLLDPNDQLHEPTHEDSTNGTTNGMTNGTTNGTANGTADDTANNTANDADIVMADAETAVESLNDTLKVNGTINGEVNGTPNGALNHSTPIPGISITTTSFRSQRNTPAVPTLSISASTDPSPRVGPATPLTTEQLLASRSRGGVPWYLSAFDPDGTTVYDERVETPRDMSEDLSELDDEALNGLVEQSPDELTQTAEEDNAAEVAAAAEAAAKKKARAKRRRAR</sequence>
<dbReference type="AlphaFoldDB" id="A0A6G1HV59"/>
<evidence type="ECO:0000256" key="2">
    <source>
        <dbReference type="ARBA" id="ARBA00022737"/>
    </source>
</evidence>
<dbReference type="PROSITE" id="PS01359">
    <property type="entry name" value="ZF_PHD_1"/>
    <property type="match status" value="1"/>
</dbReference>
<evidence type="ECO:0000256" key="6">
    <source>
        <dbReference type="SAM" id="MobiDB-lite"/>
    </source>
</evidence>
<feature type="compositionally biased region" description="Acidic residues" evidence="6">
    <location>
        <begin position="993"/>
        <end position="1002"/>
    </location>
</feature>
<feature type="compositionally biased region" description="Basic residues" evidence="6">
    <location>
        <begin position="908"/>
        <end position="918"/>
    </location>
</feature>
<feature type="region of interest" description="Disordered" evidence="6">
    <location>
        <begin position="1168"/>
        <end position="1226"/>
    </location>
</feature>
<dbReference type="InterPro" id="IPR019542">
    <property type="entry name" value="Enhancer_polycomb-like_N"/>
</dbReference>
<feature type="region of interest" description="Disordered" evidence="6">
    <location>
        <begin position="889"/>
        <end position="1042"/>
    </location>
</feature>
<dbReference type="PROSITE" id="PS50016">
    <property type="entry name" value="ZF_PHD_2"/>
    <property type="match status" value="1"/>
</dbReference>
<dbReference type="EMBL" id="ML996697">
    <property type="protein sequence ID" value="KAF2399709.1"/>
    <property type="molecule type" value="Genomic_DNA"/>
</dbReference>
<dbReference type="InterPro" id="IPR001965">
    <property type="entry name" value="Znf_PHD"/>
</dbReference>
<dbReference type="SMART" id="SM00249">
    <property type="entry name" value="PHD"/>
    <property type="match status" value="2"/>
</dbReference>
<feature type="compositionally biased region" description="Basic and acidic residues" evidence="6">
    <location>
        <begin position="895"/>
        <end position="907"/>
    </location>
</feature>
<dbReference type="OrthoDB" id="20839at2759"/>
<evidence type="ECO:0000256" key="3">
    <source>
        <dbReference type="ARBA" id="ARBA00022771"/>
    </source>
</evidence>
<dbReference type="InterPro" id="IPR011011">
    <property type="entry name" value="Znf_FYVE_PHD"/>
</dbReference>
<feature type="region of interest" description="Disordered" evidence="6">
    <location>
        <begin position="1"/>
        <end position="114"/>
    </location>
</feature>
<evidence type="ECO:0000256" key="5">
    <source>
        <dbReference type="PROSITE-ProRule" id="PRU00146"/>
    </source>
</evidence>
<dbReference type="PANTHER" id="PTHR13793">
    <property type="entry name" value="PHD FINGER PROTEINS"/>
    <property type="match status" value="1"/>
</dbReference>
<feature type="region of interest" description="Disordered" evidence="6">
    <location>
        <begin position="158"/>
        <end position="198"/>
    </location>
</feature>
<dbReference type="InterPro" id="IPR013083">
    <property type="entry name" value="Znf_RING/FYVE/PHD"/>
</dbReference>
<feature type="region of interest" description="Disordered" evidence="6">
    <location>
        <begin position="355"/>
        <end position="380"/>
    </location>
</feature>
<feature type="domain" description="PHD-type" evidence="8">
    <location>
        <begin position="439"/>
        <end position="556"/>
    </location>
</feature>
<feature type="compositionally biased region" description="Low complexity" evidence="6">
    <location>
        <begin position="1019"/>
        <end position="1042"/>
    </location>
</feature>
<dbReference type="Pfam" id="PF13831">
    <property type="entry name" value="PHD_2"/>
    <property type="match status" value="1"/>
</dbReference>
<keyword evidence="1" id="KW-0479">Metal-binding</keyword>
<evidence type="ECO:0000256" key="1">
    <source>
        <dbReference type="ARBA" id="ARBA00022723"/>
    </source>
</evidence>
<dbReference type="InterPro" id="IPR034732">
    <property type="entry name" value="EPHD"/>
</dbReference>
<name>A0A6G1HV59_9PEZI</name>
<dbReference type="Pfam" id="PF10513">
    <property type="entry name" value="EPL1"/>
    <property type="match status" value="1"/>
</dbReference>